<dbReference type="Proteomes" id="UP000076603">
    <property type="component" value="Unassembled WGS sequence"/>
</dbReference>
<dbReference type="GO" id="GO:0006508">
    <property type="term" value="P:proteolysis"/>
    <property type="evidence" value="ECO:0007669"/>
    <property type="project" value="UniProtKB-KW"/>
</dbReference>
<dbReference type="Gene3D" id="6.10.250.3150">
    <property type="match status" value="1"/>
</dbReference>
<evidence type="ECO:0000313" key="9">
    <source>
        <dbReference type="EMBL" id="KZL92080.1"/>
    </source>
</evidence>
<dbReference type="InterPro" id="IPR000064">
    <property type="entry name" value="NLP_P60_dom"/>
</dbReference>
<dbReference type="PATRIC" id="fig|1121326.3.peg.1875"/>
<dbReference type="Pfam" id="PF00877">
    <property type="entry name" value="NLPC_P60"/>
    <property type="match status" value="1"/>
</dbReference>
<dbReference type="RefSeq" id="WP_066621292.1">
    <property type="nucleotide sequence ID" value="NZ_FQXL01000004.1"/>
</dbReference>
<dbReference type="GO" id="GO:0008234">
    <property type="term" value="F:cysteine-type peptidase activity"/>
    <property type="evidence" value="ECO:0007669"/>
    <property type="project" value="UniProtKB-KW"/>
</dbReference>
<accession>A0A162T052</accession>
<comment type="similarity">
    <text evidence="1">Belongs to the peptidase C40 family.</text>
</comment>
<evidence type="ECO:0000259" key="8">
    <source>
        <dbReference type="PROSITE" id="PS51935"/>
    </source>
</evidence>
<dbReference type="SUPFAM" id="SSF54001">
    <property type="entry name" value="Cysteine proteinases"/>
    <property type="match status" value="1"/>
</dbReference>
<evidence type="ECO:0000313" key="10">
    <source>
        <dbReference type="Proteomes" id="UP000076603"/>
    </source>
</evidence>
<feature type="signal peptide" evidence="7">
    <location>
        <begin position="1"/>
        <end position="24"/>
    </location>
</feature>
<reference evidence="9 10" key="1">
    <citation type="submission" date="2016-04" db="EMBL/GenBank/DDBJ databases">
        <title>Genome sequence of Clostridium magnum DSM 2767.</title>
        <authorList>
            <person name="Poehlein A."/>
            <person name="Uhlig R."/>
            <person name="Fischer R."/>
            <person name="Bahl H."/>
            <person name="Daniel R."/>
        </authorList>
    </citation>
    <scope>NUCLEOTIDE SEQUENCE [LARGE SCALE GENOMIC DNA]</scope>
    <source>
        <strain evidence="9 10">DSM 2767</strain>
    </source>
</reference>
<comment type="caution">
    <text evidence="9">The sequence shown here is derived from an EMBL/GenBank/DDBJ whole genome shotgun (WGS) entry which is preliminary data.</text>
</comment>
<dbReference type="EMBL" id="LWAE01000002">
    <property type="protein sequence ID" value="KZL92080.1"/>
    <property type="molecule type" value="Genomic_DNA"/>
</dbReference>
<keyword evidence="5" id="KW-0788">Thiol protease</keyword>
<evidence type="ECO:0000256" key="7">
    <source>
        <dbReference type="SAM" id="SignalP"/>
    </source>
</evidence>
<keyword evidence="2" id="KW-0645">Protease</keyword>
<gene>
    <name evidence="9" type="primary">mepH_1</name>
    <name evidence="9" type="ORF">CLMAG_18860</name>
</gene>
<dbReference type="Pfam" id="PF24568">
    <property type="entry name" value="CC_PcsB"/>
    <property type="match status" value="1"/>
</dbReference>
<feature type="domain" description="NlpC/P60" evidence="8">
    <location>
        <begin position="228"/>
        <end position="347"/>
    </location>
</feature>
<dbReference type="STRING" id="1121326.CLMAG_18860"/>
<dbReference type="AlphaFoldDB" id="A0A162T052"/>
<dbReference type="InterPro" id="IPR051202">
    <property type="entry name" value="Peptidase_C40"/>
</dbReference>
<evidence type="ECO:0000256" key="6">
    <source>
        <dbReference type="SAM" id="Coils"/>
    </source>
</evidence>
<keyword evidence="10" id="KW-1185">Reference proteome</keyword>
<evidence type="ECO:0000256" key="1">
    <source>
        <dbReference type="ARBA" id="ARBA00007074"/>
    </source>
</evidence>
<dbReference type="InterPro" id="IPR038765">
    <property type="entry name" value="Papain-like_cys_pep_sf"/>
</dbReference>
<sequence>MDKKIKSMLVALTCVLTINSTVFATPSSSTANKIHEMEAKIESLDHQIETVMSKINSNKKEIAKTQNDIKGAESDLKNAQDDIKKGKVLLGQRMRAMYISGSNGYLSVLLDSNGLEDFISRIDMVKAVISYDNKVIADYKSKADDISKKRDKLTAENKRLLTLKSDNEKKLNQLNSDKDNQKKLIAQAKEQQRLYAAAEAASVSGAAKQVANIRKSAPSISQSRGVAAASANNVIAFASNYMGTPYVWGGSSPNPGFDCSGFTQYVYGHFGVSIGRTTYDQINDGVPVSRGQLQPGDLVLFGSSSNPHHVGIYVGDGAYIHAPRTGDSVKISSLDSRGDFVTGRRVN</sequence>
<feature type="coiled-coil region" evidence="6">
    <location>
        <begin position="34"/>
        <end position="82"/>
    </location>
</feature>
<evidence type="ECO:0000256" key="5">
    <source>
        <dbReference type="ARBA" id="ARBA00022807"/>
    </source>
</evidence>
<dbReference type="PANTHER" id="PTHR47053:SF1">
    <property type="entry name" value="MUREIN DD-ENDOPEPTIDASE MEPH-RELATED"/>
    <property type="match status" value="1"/>
</dbReference>
<feature type="coiled-coil region" evidence="6">
    <location>
        <begin position="136"/>
        <end position="201"/>
    </location>
</feature>
<keyword evidence="3 7" id="KW-0732">Signal</keyword>
<proteinExistence type="inferred from homology"/>
<dbReference type="EC" id="3.4.-.-" evidence="9"/>
<evidence type="ECO:0000256" key="3">
    <source>
        <dbReference type="ARBA" id="ARBA00022729"/>
    </source>
</evidence>
<evidence type="ECO:0000256" key="4">
    <source>
        <dbReference type="ARBA" id="ARBA00022801"/>
    </source>
</evidence>
<dbReference type="PROSITE" id="PS51935">
    <property type="entry name" value="NLPC_P60"/>
    <property type="match status" value="1"/>
</dbReference>
<evidence type="ECO:0000256" key="2">
    <source>
        <dbReference type="ARBA" id="ARBA00022670"/>
    </source>
</evidence>
<dbReference type="Gene3D" id="3.90.1720.10">
    <property type="entry name" value="endopeptidase domain like (from Nostoc punctiforme)"/>
    <property type="match status" value="1"/>
</dbReference>
<keyword evidence="4 9" id="KW-0378">Hydrolase</keyword>
<dbReference type="InterPro" id="IPR057309">
    <property type="entry name" value="PcsB_CC"/>
</dbReference>
<protein>
    <submittedName>
        <fullName evidence="9">Murein DD-endopeptidase MepH</fullName>
        <ecNumber evidence="9">3.4.-.-</ecNumber>
    </submittedName>
</protein>
<dbReference type="PANTHER" id="PTHR47053">
    <property type="entry name" value="MUREIN DD-ENDOPEPTIDASE MEPH-RELATED"/>
    <property type="match status" value="1"/>
</dbReference>
<name>A0A162T052_9CLOT</name>
<keyword evidence="6" id="KW-0175">Coiled coil</keyword>
<organism evidence="9 10">
    <name type="scientific">Clostridium magnum DSM 2767</name>
    <dbReference type="NCBI Taxonomy" id="1121326"/>
    <lineage>
        <taxon>Bacteria</taxon>
        <taxon>Bacillati</taxon>
        <taxon>Bacillota</taxon>
        <taxon>Clostridia</taxon>
        <taxon>Eubacteriales</taxon>
        <taxon>Clostridiaceae</taxon>
        <taxon>Clostridium</taxon>
    </lineage>
</organism>
<feature type="chain" id="PRO_5011763349" evidence="7">
    <location>
        <begin position="25"/>
        <end position="347"/>
    </location>
</feature>